<sequence>MSVHMGAHNGGHGGPFAPAVIAAAAAAAAASAGTQISNSTHWSTEETKLLIRTWGDHRDEFAEIKRNLTVWNKVLERLLNAGFYRTVEQCRNRWKFLETKYKTAARDIDTAGCTSWEFFDDMDLAKHGTTHRRNSSSSSAGMYRHIYESPSQSPSQQNSILSVPSSQKPGVQTQHSTALHADSYGRVMLPPIRPAAAAALPMASTDSAHSMRHGSPAPPVTSSSSQHSRLYQPRQDSPSAHFAYHHHNQPSSSSSYPTHMQTQYYETVATSSPPPPPTRRLSPLPQQQQQQQRSPQLQQLRQQVRLHRPSAGRGPTSQTQQQPNLRHPASPSVTYSHHPLAAGHLPESYPSTPNSASPASASVHANIGAQGNVAPGHSNQSHALPPSSMRRPIYPAALGNTAYNRASSGPAELRVPSTRINSGLLHAKLAHRATASSIQLPSSTMPPADKASVQRDIYEHRHHRTMSADDNSGRAHSELDSRPSNERIHSNVHGDVPDKATTAVYAERYNPDSRPMLANHDPLDPSMSRKRKLDRTSMLFAGIGNMANCDDNEQGEASVTDEVELVGTISRADLLSFLREQSQQRQERESLRAEERRRSEDIRREEEWRFHEYQMSLMQLVQHSLVPFAVDDDGDLEQGEQIDATRVPLAVSPRNSNDEEETRDGVNRSEARVLPAAKLHVAEASAKNPSSKAGNAEEVEMQSRTASPVVDDLSVSVSSPSSSPS</sequence>
<keyword evidence="2" id="KW-1185">Reference proteome</keyword>
<reference evidence="1" key="1">
    <citation type="submission" date="2022-07" db="EMBL/GenBank/DDBJ databases">
        <title>Phylogenomic reconstructions and comparative analyses of Kickxellomycotina fungi.</title>
        <authorList>
            <person name="Reynolds N.K."/>
            <person name="Stajich J.E."/>
            <person name="Barry K."/>
            <person name="Grigoriev I.V."/>
            <person name="Crous P."/>
            <person name="Smith M.E."/>
        </authorList>
    </citation>
    <scope>NUCLEOTIDE SEQUENCE</scope>
    <source>
        <strain evidence="1">CBS 102833</strain>
    </source>
</reference>
<dbReference type="Proteomes" id="UP001140096">
    <property type="component" value="Unassembled WGS sequence"/>
</dbReference>
<name>A0ACC1LQT6_9FUNG</name>
<evidence type="ECO:0000313" key="1">
    <source>
        <dbReference type="EMBL" id="KAJ2813456.1"/>
    </source>
</evidence>
<gene>
    <name evidence="1" type="ORF">H4S07_000678</name>
</gene>
<evidence type="ECO:0000313" key="2">
    <source>
        <dbReference type="Proteomes" id="UP001140096"/>
    </source>
</evidence>
<accession>A0ACC1LQT6</accession>
<proteinExistence type="predicted"/>
<comment type="caution">
    <text evidence="1">The sequence shown here is derived from an EMBL/GenBank/DDBJ whole genome shotgun (WGS) entry which is preliminary data.</text>
</comment>
<protein>
    <submittedName>
        <fullName evidence="1">Uncharacterized protein</fullName>
    </submittedName>
</protein>
<organism evidence="1 2">
    <name type="scientific">Coemansia furcata</name>
    <dbReference type="NCBI Taxonomy" id="417177"/>
    <lineage>
        <taxon>Eukaryota</taxon>
        <taxon>Fungi</taxon>
        <taxon>Fungi incertae sedis</taxon>
        <taxon>Zoopagomycota</taxon>
        <taxon>Kickxellomycotina</taxon>
        <taxon>Kickxellomycetes</taxon>
        <taxon>Kickxellales</taxon>
        <taxon>Kickxellaceae</taxon>
        <taxon>Coemansia</taxon>
    </lineage>
</organism>
<dbReference type="EMBL" id="JANBUP010000055">
    <property type="protein sequence ID" value="KAJ2813456.1"/>
    <property type="molecule type" value="Genomic_DNA"/>
</dbReference>